<sequence length="129" mass="14488">MHMELHLDLRRELNSRCLSLARVRKASRPSIRSQAMRGSASVMGGSELALLDALLEDVGPEVALKVRQLLGTGETVLCSLLEDVLRDKQTRVQSWTMRSATARSSIFLYHSCSRLGLGIFWSAGWQWKM</sequence>
<accession>A0A4Z2GQX1</accession>
<comment type="caution">
    <text evidence="1">The sequence shown here is derived from an EMBL/GenBank/DDBJ whole genome shotgun (WGS) entry which is preliminary data.</text>
</comment>
<reference evidence="1 2" key="1">
    <citation type="submission" date="2019-03" db="EMBL/GenBank/DDBJ databases">
        <title>First draft genome of Liparis tanakae, snailfish: a comprehensive survey of snailfish specific genes.</title>
        <authorList>
            <person name="Kim W."/>
            <person name="Song I."/>
            <person name="Jeong J.-H."/>
            <person name="Kim D."/>
            <person name="Kim S."/>
            <person name="Ryu S."/>
            <person name="Song J.Y."/>
            <person name="Lee S.K."/>
        </authorList>
    </citation>
    <scope>NUCLEOTIDE SEQUENCE [LARGE SCALE GENOMIC DNA]</scope>
    <source>
        <tissue evidence="1">Muscle</tissue>
    </source>
</reference>
<gene>
    <name evidence="1" type="ORF">EYF80_034156</name>
</gene>
<proteinExistence type="predicted"/>
<protein>
    <submittedName>
        <fullName evidence="1">Uncharacterized protein</fullName>
    </submittedName>
</protein>
<dbReference type="OrthoDB" id="10587596at2759"/>
<dbReference type="AlphaFoldDB" id="A0A4Z2GQX1"/>
<evidence type="ECO:0000313" key="1">
    <source>
        <dbReference type="EMBL" id="TNN55640.1"/>
    </source>
</evidence>
<name>A0A4Z2GQX1_9TELE</name>
<dbReference type="EMBL" id="SRLO01000450">
    <property type="protein sequence ID" value="TNN55640.1"/>
    <property type="molecule type" value="Genomic_DNA"/>
</dbReference>
<dbReference type="Proteomes" id="UP000314294">
    <property type="component" value="Unassembled WGS sequence"/>
</dbReference>
<keyword evidence="2" id="KW-1185">Reference proteome</keyword>
<organism evidence="1 2">
    <name type="scientific">Liparis tanakae</name>
    <name type="common">Tanaka's snailfish</name>
    <dbReference type="NCBI Taxonomy" id="230148"/>
    <lineage>
        <taxon>Eukaryota</taxon>
        <taxon>Metazoa</taxon>
        <taxon>Chordata</taxon>
        <taxon>Craniata</taxon>
        <taxon>Vertebrata</taxon>
        <taxon>Euteleostomi</taxon>
        <taxon>Actinopterygii</taxon>
        <taxon>Neopterygii</taxon>
        <taxon>Teleostei</taxon>
        <taxon>Neoteleostei</taxon>
        <taxon>Acanthomorphata</taxon>
        <taxon>Eupercaria</taxon>
        <taxon>Perciformes</taxon>
        <taxon>Cottioidei</taxon>
        <taxon>Cottales</taxon>
        <taxon>Liparidae</taxon>
        <taxon>Liparis</taxon>
    </lineage>
</organism>
<evidence type="ECO:0000313" key="2">
    <source>
        <dbReference type="Proteomes" id="UP000314294"/>
    </source>
</evidence>